<sequence length="303" mass="35310">MSVERRILPIRSRRRGQRAASRSIFSLPLLLSTPSAANEEEDIRLSGDHAGNWTEYINRKIRSSDKSKSFPKPEEKQFVSVGIQHDGPQLPPSRRSARVGYGKTDSPLSHVADLFEGHGFYSFDFHSQESGIGQVTTPLKPTYTHAETQTPIDNLPQTQVPQWTYSKRRVRFVNRSRRKYMKEKRKVNRVHKNTENEEKEKEKEKETWICPFCDYEDIFKEPPYALISRYEMKEKEDWRRSTLQKSNRGNSAETHLFQRSYRVFPDSYYEWESRPPDGEGHHAADHSQDGASGYSHDCYDYGG</sequence>
<feature type="region of interest" description="Disordered" evidence="2">
    <location>
        <begin position="1"/>
        <end position="21"/>
    </location>
</feature>
<dbReference type="OrthoDB" id="4093525at2759"/>
<feature type="compositionally biased region" description="Basic and acidic residues" evidence="2">
    <location>
        <begin position="274"/>
        <end position="288"/>
    </location>
</feature>
<accession>A0A1H6Q4Y8</accession>
<reference evidence="4 6" key="2">
    <citation type="submission" date="2018-07" db="EMBL/GenBank/DDBJ databases">
        <title>Draft Genome Assemblies for Five Robust Yarrowia lipolytica Strains Exhibiting High Lipid Production and Pentose Sugar Utilization and Sugar Alcohol Secretion from Undetoxified Lignocellulosic Biomass Hydrolysates.</title>
        <authorList>
            <consortium name="DOE Joint Genome Institute"/>
            <person name="Walker C."/>
            <person name="Ryu S."/>
            <person name="Na H."/>
            <person name="Zane M."/>
            <person name="LaButti K."/>
            <person name="Lipzen A."/>
            <person name="Haridas S."/>
            <person name="Barry K."/>
            <person name="Grigoriev I.V."/>
            <person name="Quarterman J."/>
            <person name="Slininger P."/>
            <person name="Dien B."/>
            <person name="Trinh C.T."/>
        </authorList>
    </citation>
    <scope>NUCLEOTIDE SEQUENCE [LARGE SCALE GENOMIC DNA]</scope>
    <source>
        <strain evidence="4 6">YB392</strain>
    </source>
</reference>
<evidence type="ECO:0000313" key="4">
    <source>
        <dbReference type="EMBL" id="RDW26559.1"/>
    </source>
</evidence>
<dbReference type="VEuPathDB" id="FungiDB:YALI1_E05261g"/>
<evidence type="ECO:0000256" key="1">
    <source>
        <dbReference type="SAM" id="Coils"/>
    </source>
</evidence>
<proteinExistence type="predicted"/>
<dbReference type="GeneID" id="2912193"/>
<feature type="coiled-coil region" evidence="1">
    <location>
        <begin position="177"/>
        <end position="207"/>
    </location>
</feature>
<gene>
    <name evidence="4" type="ORF">B0I71DRAFT_130727</name>
    <name evidence="3" type="ORF">YALI1_E05261g</name>
</gene>
<dbReference type="AlphaFoldDB" id="A0A1H6Q4Y8"/>
<reference evidence="3 5" key="1">
    <citation type="journal article" date="2016" name="PLoS ONE">
        <title>Sequence Assembly of Yarrowia lipolytica Strain W29/CLIB89 Shows Transposable Element Diversity.</title>
        <authorList>
            <person name="Magnan C."/>
            <person name="Yu J."/>
            <person name="Chang I."/>
            <person name="Jahn E."/>
            <person name="Kanomata Y."/>
            <person name="Wu J."/>
            <person name="Zeller M."/>
            <person name="Oakes M."/>
            <person name="Baldi P."/>
            <person name="Sandmeyer S."/>
        </authorList>
    </citation>
    <scope>NUCLEOTIDE SEQUENCE [LARGE SCALE GENOMIC DNA]</scope>
    <source>
        <strain evidence="3">CLIB89</strain>
        <strain evidence="5">CLIB89(W29)</strain>
    </source>
</reference>
<evidence type="ECO:0000313" key="6">
    <source>
        <dbReference type="Proteomes" id="UP000256601"/>
    </source>
</evidence>
<protein>
    <submittedName>
        <fullName evidence="3">Uncharacterized protein</fullName>
    </submittedName>
</protein>
<dbReference type="Proteomes" id="UP000256601">
    <property type="component" value="Unassembled WGS sequence"/>
</dbReference>
<name>A0A1H6Q4Y8_YARLL</name>
<feature type="region of interest" description="Disordered" evidence="2">
    <location>
        <begin position="274"/>
        <end position="303"/>
    </location>
</feature>
<dbReference type="EMBL" id="CP017557">
    <property type="protein sequence ID" value="AOW04938.1"/>
    <property type="molecule type" value="Genomic_DNA"/>
</dbReference>
<dbReference type="KEGG" id="yli:2912193"/>
<dbReference type="VEuPathDB" id="FungiDB:YALI0_E04334g"/>
<evidence type="ECO:0000313" key="5">
    <source>
        <dbReference type="Proteomes" id="UP000182444"/>
    </source>
</evidence>
<keyword evidence="1" id="KW-0175">Coiled coil</keyword>
<dbReference type="Proteomes" id="UP000182444">
    <property type="component" value="Chromosome 1E"/>
</dbReference>
<dbReference type="RefSeq" id="XP_503536.1">
    <property type="nucleotide sequence ID" value="XM_503536.1"/>
</dbReference>
<organism evidence="3 5">
    <name type="scientific">Yarrowia lipolytica</name>
    <name type="common">Candida lipolytica</name>
    <dbReference type="NCBI Taxonomy" id="4952"/>
    <lineage>
        <taxon>Eukaryota</taxon>
        <taxon>Fungi</taxon>
        <taxon>Dikarya</taxon>
        <taxon>Ascomycota</taxon>
        <taxon>Saccharomycotina</taxon>
        <taxon>Dipodascomycetes</taxon>
        <taxon>Dipodascales</taxon>
        <taxon>Dipodascales incertae sedis</taxon>
        <taxon>Yarrowia</taxon>
    </lineage>
</organism>
<dbReference type="EMBL" id="KZ858978">
    <property type="protein sequence ID" value="RDW26559.1"/>
    <property type="molecule type" value="Genomic_DNA"/>
</dbReference>
<evidence type="ECO:0000256" key="2">
    <source>
        <dbReference type="SAM" id="MobiDB-lite"/>
    </source>
</evidence>
<evidence type="ECO:0000313" key="3">
    <source>
        <dbReference type="EMBL" id="AOW04938.1"/>
    </source>
</evidence>